<comment type="catalytic activity">
    <reaction evidence="8 9 10">
        <text>alpha-D-xylose = alpha-D-xylulofuranose</text>
        <dbReference type="Rhea" id="RHEA:22816"/>
        <dbReference type="ChEBI" id="CHEBI:28518"/>
        <dbReference type="ChEBI" id="CHEBI:188998"/>
        <dbReference type="EC" id="5.3.1.5"/>
    </reaction>
</comment>
<feature type="binding site" evidence="9">
    <location>
        <position position="268"/>
    </location>
    <ligand>
        <name>Mg(2+)</name>
        <dbReference type="ChEBI" id="CHEBI:18420"/>
        <label>1</label>
    </ligand>
</feature>
<evidence type="ECO:0000256" key="1">
    <source>
        <dbReference type="ARBA" id="ARBA00005765"/>
    </source>
</evidence>
<evidence type="ECO:0000313" key="13">
    <source>
        <dbReference type="Proteomes" id="UP000201613"/>
    </source>
</evidence>
<evidence type="ECO:0000313" key="12">
    <source>
        <dbReference type="EMBL" id="SMY10290.1"/>
    </source>
</evidence>
<dbReference type="PANTHER" id="PTHR48408">
    <property type="match status" value="1"/>
</dbReference>
<organism evidence="12 13">
    <name type="scientific">Flavimaricola marinus</name>
    <dbReference type="NCBI Taxonomy" id="1819565"/>
    <lineage>
        <taxon>Bacteria</taxon>
        <taxon>Pseudomonadati</taxon>
        <taxon>Pseudomonadota</taxon>
        <taxon>Alphaproteobacteria</taxon>
        <taxon>Rhodobacterales</taxon>
        <taxon>Paracoccaceae</taxon>
        <taxon>Flavimaricola</taxon>
    </lineage>
</organism>
<keyword evidence="9" id="KW-0460">Magnesium</keyword>
<keyword evidence="6 9" id="KW-0413">Isomerase</keyword>
<evidence type="ECO:0000256" key="9">
    <source>
        <dbReference type="HAMAP-Rule" id="MF_00455"/>
    </source>
</evidence>
<gene>
    <name evidence="12" type="primary">xylA_3</name>
    <name evidence="9" type="synonym">xylA</name>
    <name evidence="12" type="ORF">LOM8899_04465</name>
</gene>
<dbReference type="Gene3D" id="3.20.20.150">
    <property type="entry name" value="Divalent-metal-dependent TIM barrel enzymes"/>
    <property type="match status" value="1"/>
</dbReference>
<dbReference type="AlphaFoldDB" id="A0A238LNB9"/>
<feature type="binding site" evidence="9">
    <location>
        <position position="271"/>
    </location>
    <ligand>
        <name>Mg(2+)</name>
        <dbReference type="ChEBI" id="CHEBI:18420"/>
        <label>2</label>
    </ligand>
</feature>
<dbReference type="EC" id="5.3.1.5" evidence="3 9"/>
<dbReference type="NCBIfam" id="NF003998">
    <property type="entry name" value="PRK05474.1"/>
    <property type="match status" value="1"/>
</dbReference>
<keyword evidence="4 9" id="KW-0859">Xylose metabolism</keyword>
<dbReference type="PROSITE" id="PS51415">
    <property type="entry name" value="XYLOSE_ISOMERASE"/>
    <property type="match status" value="1"/>
</dbReference>
<evidence type="ECO:0000256" key="8">
    <source>
        <dbReference type="ARBA" id="ARBA00033659"/>
    </source>
</evidence>
<dbReference type="Proteomes" id="UP000201613">
    <property type="component" value="Unassembled WGS sequence"/>
</dbReference>
<feature type="active site" evidence="9">
    <location>
        <position position="101"/>
    </location>
</feature>
<feature type="active site" evidence="9">
    <location>
        <position position="104"/>
    </location>
</feature>
<keyword evidence="5 9" id="KW-0479">Metal-binding</keyword>
<proteinExistence type="inferred from homology"/>
<keyword evidence="7 9" id="KW-0119">Carbohydrate metabolism</keyword>
<dbReference type="InterPro" id="IPR001998">
    <property type="entry name" value="Xylose_isomerase"/>
</dbReference>
<keyword evidence="13" id="KW-1185">Reference proteome</keyword>
<evidence type="ECO:0000256" key="7">
    <source>
        <dbReference type="ARBA" id="ARBA00023277"/>
    </source>
</evidence>
<comment type="similarity">
    <text evidence="1 9 10">Belongs to the xylose isomerase family.</text>
</comment>
<sequence length="435" mass="48308">MSTGFFDGISKVTYEGPESSNPLAYRHYNPDEVVMGKRMEDHLRFAVAYWHSFAWEGGDPFGGQTFERPWYPQDDMGRARIKADVAFEMFDILNVPFFCWHDADLRPEQGNFADNLATLEEITDYLGQMMETSKTKLLWGTANMFSHRRWMSGASTNPDPDVFAFAAATVKGCLDATHKLGGQNYVLWGGREGYETLLNTDLGQELDHMGRFLSMVVDYKHKIGFKGAILVEPKPQEPSKHQYDYDAATCIGFLRKYGLEGEVKLNLEQGHAILAGHSFEHEIAVAAAEGMLGSIDMNRNDYQSGWDTDQFPNNVPEVAVAYYHILKAGGLGLGGTNFDAKLRRQSLDAEDLIAGHVGGMDICARGLKAAAAMLEDGGLEDALKERYSGWKTSSAKDLLNSDLASIQAKVLSEGINPAPKSGRQEILENYVNRFV</sequence>
<dbReference type="HAMAP" id="MF_00455">
    <property type="entry name" value="Xylose_isom_A"/>
    <property type="match status" value="1"/>
</dbReference>
<dbReference type="RefSeq" id="WP_093994435.1">
    <property type="nucleotide sequence ID" value="NZ_FXZK01000024.1"/>
</dbReference>
<name>A0A238LNB9_9RHOB</name>
<evidence type="ECO:0000256" key="10">
    <source>
        <dbReference type="RuleBase" id="RU000609"/>
    </source>
</evidence>
<keyword evidence="9" id="KW-0963">Cytoplasm</keyword>
<dbReference type="GO" id="GO:0009045">
    <property type="term" value="F:xylose isomerase activity"/>
    <property type="evidence" value="ECO:0007669"/>
    <property type="project" value="UniProtKB-UniRule"/>
</dbReference>
<dbReference type="InterPro" id="IPR013452">
    <property type="entry name" value="Xylose_isom_bac"/>
</dbReference>
<reference evidence="13" key="1">
    <citation type="submission" date="2017-05" db="EMBL/GenBank/DDBJ databases">
        <authorList>
            <person name="Rodrigo-Torres L."/>
            <person name="Arahal R. D."/>
            <person name="Lucena T."/>
        </authorList>
    </citation>
    <scope>NUCLEOTIDE SEQUENCE [LARGE SCALE GENOMIC DNA]</scope>
    <source>
        <strain evidence="13">CECT 8899</strain>
    </source>
</reference>
<dbReference type="GO" id="GO:0005737">
    <property type="term" value="C:cytoplasm"/>
    <property type="evidence" value="ECO:0007669"/>
    <property type="project" value="UniProtKB-SubCell"/>
</dbReference>
<dbReference type="OrthoDB" id="9763981at2"/>
<dbReference type="PANTHER" id="PTHR48408:SF1">
    <property type="entry name" value="XYLOSE ISOMERASE"/>
    <property type="match status" value="1"/>
</dbReference>
<dbReference type="NCBIfam" id="TIGR02630">
    <property type="entry name" value="xylose_isom_A"/>
    <property type="match status" value="1"/>
</dbReference>
<dbReference type="GO" id="GO:0000287">
    <property type="term" value="F:magnesium ion binding"/>
    <property type="evidence" value="ECO:0007669"/>
    <property type="project" value="UniProtKB-UniRule"/>
</dbReference>
<feature type="binding site" evidence="9">
    <location>
        <position position="309"/>
    </location>
    <ligand>
        <name>Mg(2+)</name>
        <dbReference type="ChEBI" id="CHEBI:18420"/>
        <label>2</label>
    </ligand>
</feature>
<comment type="cofactor">
    <cofactor evidence="9">
        <name>Mg(2+)</name>
        <dbReference type="ChEBI" id="CHEBI:18420"/>
    </cofactor>
    <text evidence="9">Binds 2 magnesium ions per subunit.</text>
</comment>
<dbReference type="GO" id="GO:0042732">
    <property type="term" value="P:D-xylose metabolic process"/>
    <property type="evidence" value="ECO:0007669"/>
    <property type="project" value="UniProtKB-UniRule"/>
</dbReference>
<evidence type="ECO:0000256" key="11">
    <source>
        <dbReference type="RuleBase" id="RU000610"/>
    </source>
</evidence>
<protein>
    <recommendedName>
        <fullName evidence="3 9">Xylose isomerase</fullName>
        <ecNumber evidence="3 9">5.3.1.5</ecNumber>
    </recommendedName>
</protein>
<dbReference type="InterPro" id="IPR036237">
    <property type="entry name" value="Xyl_isomerase-like_sf"/>
</dbReference>
<comment type="subcellular location">
    <subcellularLocation>
        <location evidence="9 11">Cytoplasm</location>
    </subcellularLocation>
</comment>
<evidence type="ECO:0000256" key="2">
    <source>
        <dbReference type="ARBA" id="ARBA00011881"/>
    </source>
</evidence>
<dbReference type="SUPFAM" id="SSF51658">
    <property type="entry name" value="Xylose isomerase-like"/>
    <property type="match status" value="1"/>
</dbReference>
<dbReference type="EMBL" id="FXZK01000024">
    <property type="protein sequence ID" value="SMY10290.1"/>
    <property type="molecule type" value="Genomic_DNA"/>
</dbReference>
<feature type="binding site" evidence="9">
    <location>
        <position position="307"/>
    </location>
    <ligand>
        <name>Mg(2+)</name>
        <dbReference type="ChEBI" id="CHEBI:18420"/>
        <label>2</label>
    </ligand>
</feature>
<feature type="binding site" evidence="9">
    <location>
        <position position="232"/>
    </location>
    <ligand>
        <name>Mg(2+)</name>
        <dbReference type="ChEBI" id="CHEBI:18420"/>
        <label>1</label>
    </ligand>
</feature>
<evidence type="ECO:0000256" key="6">
    <source>
        <dbReference type="ARBA" id="ARBA00023235"/>
    </source>
</evidence>
<feature type="binding site" evidence="9">
    <location>
        <position position="268"/>
    </location>
    <ligand>
        <name>Mg(2+)</name>
        <dbReference type="ChEBI" id="CHEBI:18420"/>
        <label>2</label>
    </ligand>
</feature>
<evidence type="ECO:0000256" key="3">
    <source>
        <dbReference type="ARBA" id="ARBA00011958"/>
    </source>
</evidence>
<evidence type="ECO:0000256" key="5">
    <source>
        <dbReference type="ARBA" id="ARBA00022723"/>
    </source>
</evidence>
<evidence type="ECO:0000256" key="4">
    <source>
        <dbReference type="ARBA" id="ARBA00022629"/>
    </source>
</evidence>
<dbReference type="PRINTS" id="PR00688">
    <property type="entry name" value="XYLOSISMRASE"/>
</dbReference>
<feature type="binding site" evidence="9">
    <location>
        <position position="296"/>
    </location>
    <ligand>
        <name>Mg(2+)</name>
        <dbReference type="ChEBI" id="CHEBI:18420"/>
        <label>1</label>
    </ligand>
</feature>
<comment type="subunit">
    <text evidence="2 9 11">Homotetramer.</text>
</comment>
<feature type="binding site" evidence="9">
    <location>
        <position position="339"/>
    </location>
    <ligand>
        <name>Mg(2+)</name>
        <dbReference type="ChEBI" id="CHEBI:18420"/>
        <label>1</label>
    </ligand>
</feature>
<accession>A0A238LNB9</accession>